<gene>
    <name evidence="5 9" type="primary">tsf</name>
    <name evidence="9" type="ORF">GCM10009129_03210</name>
</gene>
<evidence type="ECO:0000256" key="4">
    <source>
        <dbReference type="ARBA" id="ARBA00022917"/>
    </source>
</evidence>
<dbReference type="SUPFAM" id="SSF46934">
    <property type="entry name" value="UBA-like"/>
    <property type="match status" value="1"/>
</dbReference>
<comment type="subcellular location">
    <subcellularLocation>
        <location evidence="5 7">Cytoplasm</location>
    </subcellularLocation>
</comment>
<keyword evidence="3 5" id="KW-0251">Elongation factor</keyword>
<evidence type="ECO:0000259" key="8">
    <source>
        <dbReference type="Pfam" id="PF00889"/>
    </source>
</evidence>
<organism evidence="9 10">
    <name type="scientific">Psychrobacter aestuarii</name>
    <dbReference type="NCBI Taxonomy" id="556327"/>
    <lineage>
        <taxon>Bacteria</taxon>
        <taxon>Pseudomonadati</taxon>
        <taxon>Pseudomonadota</taxon>
        <taxon>Gammaproteobacteria</taxon>
        <taxon>Moraxellales</taxon>
        <taxon>Moraxellaceae</taxon>
        <taxon>Psychrobacter</taxon>
    </lineage>
</organism>
<evidence type="ECO:0000256" key="5">
    <source>
        <dbReference type="HAMAP-Rule" id="MF_00050"/>
    </source>
</evidence>
<reference evidence="9 10" key="1">
    <citation type="journal article" date="2019" name="Int. J. Syst. Evol. Microbiol.">
        <title>The Global Catalogue of Microorganisms (GCM) 10K type strain sequencing project: providing services to taxonomists for standard genome sequencing and annotation.</title>
        <authorList>
            <consortium name="The Broad Institute Genomics Platform"/>
            <consortium name="The Broad Institute Genome Sequencing Center for Infectious Disease"/>
            <person name="Wu L."/>
            <person name="Ma J."/>
        </authorList>
    </citation>
    <scope>NUCLEOTIDE SEQUENCE [LARGE SCALE GENOMIC DNA]</scope>
    <source>
        <strain evidence="9 10">JCM 16343</strain>
    </source>
</reference>
<dbReference type="Gene3D" id="1.10.286.20">
    <property type="match status" value="1"/>
</dbReference>
<dbReference type="PROSITE" id="PS01126">
    <property type="entry name" value="EF_TS_1"/>
    <property type="match status" value="1"/>
</dbReference>
<proteinExistence type="inferred from homology"/>
<dbReference type="PANTHER" id="PTHR11741">
    <property type="entry name" value="ELONGATION FACTOR TS"/>
    <property type="match status" value="1"/>
</dbReference>
<comment type="function">
    <text evidence="5 6">Associates with the EF-Tu.GDP complex and induces the exchange of GDP to GTP. It remains bound to the aminoacyl-tRNA.EF-Tu.GTP complex up to the GTP hydrolysis stage on the ribosome.</text>
</comment>
<dbReference type="HAMAP" id="MF_00050">
    <property type="entry name" value="EF_Ts"/>
    <property type="match status" value="1"/>
</dbReference>
<dbReference type="InterPro" id="IPR009060">
    <property type="entry name" value="UBA-like_sf"/>
</dbReference>
<comment type="similarity">
    <text evidence="1 5 6">Belongs to the EF-Ts family.</text>
</comment>
<dbReference type="PROSITE" id="PS01127">
    <property type="entry name" value="EF_TS_2"/>
    <property type="match status" value="1"/>
</dbReference>
<feature type="region of interest" description="Involved in Mg(2+) ion dislocation from EF-Tu" evidence="5">
    <location>
        <begin position="99"/>
        <end position="102"/>
    </location>
</feature>
<dbReference type="PANTHER" id="PTHR11741:SF0">
    <property type="entry name" value="ELONGATION FACTOR TS, MITOCHONDRIAL"/>
    <property type="match status" value="1"/>
</dbReference>
<name>A0ABN0VKV9_9GAMM</name>
<evidence type="ECO:0000256" key="2">
    <source>
        <dbReference type="ARBA" id="ARBA00016956"/>
    </source>
</evidence>
<evidence type="ECO:0000256" key="7">
    <source>
        <dbReference type="RuleBase" id="RU000643"/>
    </source>
</evidence>
<dbReference type="InterPro" id="IPR001816">
    <property type="entry name" value="Transl_elong_EFTs/EF1B"/>
</dbReference>
<evidence type="ECO:0000313" key="9">
    <source>
        <dbReference type="EMBL" id="GAA0309379.1"/>
    </source>
</evidence>
<dbReference type="InterPro" id="IPR014039">
    <property type="entry name" value="Transl_elong_EFTs/EF1B_dimer"/>
</dbReference>
<sequence length="311" mass="33706">MFGTITPNYFLYNNTEVNFMAQVTAKMVKELRDRTGLGMMECKKALEESNGDVEVAIDNLRKSGQAKAAKKAGNIAADGAIIIAQSGNKALLLEVNCQTDFVAKDDNFTAFAEKVANLALENNTTDVSEIAQLPYGDGQTVEEARVSLVQKIGENIQVRRAETVEGDNLASYRHGIRIGVVVSYEGGSEETGKNLAMHIAAFNPVAVDDEDVSADVLAREKDIIEAKAKESGKPDNIVEKMIEGGLRKYLDEVTLLRQPYVMDNDKKVGDVLKAEGVKVLGFKRLEVGEGIEKKQEDFAAEVAAAQASASK</sequence>
<dbReference type="EMBL" id="BAAAFR010000001">
    <property type="protein sequence ID" value="GAA0309379.1"/>
    <property type="molecule type" value="Genomic_DNA"/>
</dbReference>
<keyword evidence="4 5" id="KW-0648">Protein biosynthesis</keyword>
<evidence type="ECO:0000313" key="10">
    <source>
        <dbReference type="Proteomes" id="UP001501787"/>
    </source>
</evidence>
<evidence type="ECO:0000256" key="3">
    <source>
        <dbReference type="ARBA" id="ARBA00022768"/>
    </source>
</evidence>
<dbReference type="GO" id="GO:0003746">
    <property type="term" value="F:translation elongation factor activity"/>
    <property type="evidence" value="ECO:0007669"/>
    <property type="project" value="UniProtKB-KW"/>
</dbReference>
<keyword evidence="10" id="KW-1185">Reference proteome</keyword>
<dbReference type="Proteomes" id="UP001501787">
    <property type="component" value="Unassembled WGS sequence"/>
</dbReference>
<dbReference type="SUPFAM" id="SSF54713">
    <property type="entry name" value="Elongation factor Ts (EF-Ts), dimerisation domain"/>
    <property type="match status" value="2"/>
</dbReference>
<protein>
    <recommendedName>
        <fullName evidence="2 5">Elongation factor Ts</fullName>
        <shortName evidence="5">EF-Ts</shortName>
    </recommendedName>
</protein>
<evidence type="ECO:0000256" key="6">
    <source>
        <dbReference type="RuleBase" id="RU000642"/>
    </source>
</evidence>
<dbReference type="NCBIfam" id="TIGR00116">
    <property type="entry name" value="tsf"/>
    <property type="match status" value="1"/>
</dbReference>
<dbReference type="InterPro" id="IPR036402">
    <property type="entry name" value="EF-Ts_dimer_sf"/>
</dbReference>
<keyword evidence="5" id="KW-0963">Cytoplasm</keyword>
<dbReference type="InterPro" id="IPR018101">
    <property type="entry name" value="Transl_elong_Ts_CS"/>
</dbReference>
<feature type="domain" description="Translation elongation factor EFTs/EF1B dimerisation" evidence="8">
    <location>
        <begin position="90"/>
        <end position="289"/>
    </location>
</feature>
<accession>A0ABN0VKV9</accession>
<dbReference type="Gene3D" id="3.30.479.20">
    <property type="entry name" value="Elongation factor Ts, dimerisation domain"/>
    <property type="match status" value="2"/>
</dbReference>
<dbReference type="Gene3D" id="1.10.8.10">
    <property type="entry name" value="DNA helicase RuvA subunit, C-terminal domain"/>
    <property type="match status" value="1"/>
</dbReference>
<evidence type="ECO:0000256" key="1">
    <source>
        <dbReference type="ARBA" id="ARBA00005532"/>
    </source>
</evidence>
<dbReference type="CDD" id="cd14275">
    <property type="entry name" value="UBA_EF-Ts"/>
    <property type="match status" value="1"/>
</dbReference>
<comment type="caution">
    <text evidence="9">The sequence shown here is derived from an EMBL/GenBank/DDBJ whole genome shotgun (WGS) entry which is preliminary data.</text>
</comment>
<dbReference type="Pfam" id="PF00889">
    <property type="entry name" value="EF_TS"/>
    <property type="match status" value="1"/>
</dbReference>